<reference evidence="1 2" key="1">
    <citation type="journal article" date="2015" name="Nature">
        <title>rRNA introns, odd ribosomes, and small enigmatic genomes across a large radiation of phyla.</title>
        <authorList>
            <person name="Brown C.T."/>
            <person name="Hug L.A."/>
            <person name="Thomas B.C."/>
            <person name="Sharon I."/>
            <person name="Castelle C.J."/>
            <person name="Singh A."/>
            <person name="Wilkins M.J."/>
            <person name="Williams K.H."/>
            <person name="Banfield J.F."/>
        </authorList>
    </citation>
    <scope>NUCLEOTIDE SEQUENCE [LARGE SCALE GENOMIC DNA]</scope>
</reference>
<name>A0A0G0ZMI1_9BACT</name>
<feature type="non-terminal residue" evidence="1">
    <location>
        <position position="1"/>
    </location>
</feature>
<accession>A0A0G0ZMI1</accession>
<organism evidence="1 2">
    <name type="scientific">Candidatus Nomurabacteria bacterium GW2011_GWC2_41_8</name>
    <dbReference type="NCBI Taxonomy" id="1618755"/>
    <lineage>
        <taxon>Bacteria</taxon>
        <taxon>Candidatus Nomuraibacteriota</taxon>
    </lineage>
</organism>
<proteinExistence type="predicted"/>
<sequence length="1062" mass="115449">LSLAIIFSFHSALAQENSIPENLAPLAQELGCQTKEECAKAFDSNFEKGLELAEKYKVYDKEQSEIAASYKQEVIFKLSGLTEENFEEGIIKIAKDILSKPKAAKSLQLDKGAVAAAETIVKEIKDAGTDVDVCSRPADALSRGELISCLEASKKLAKKGNILEKYVPKGIIEKSEMAEMAADLDESLSRGEYPELGKTAEEAGQKCLKTGSESLKSCDEIAQKFFGLGGVKELAAARAQTKQAGDFYLKGLEKMELITPDGRKISGKTAIKESCEKAFETKDIKLAKACGEFAVRNGFTTKEEMNQSFKIFESVAGKNINFDQCRINPEACKEFIPEERRKEFDSNNKIYEIMKAEAGFDPLQCEKSFADFEIGRKCFEASKKALPKLKEIAKDYPEAQRMISEIEYGIKRESEQDKRQKEFLTVFQNQGGPGGCGSEKECFAYCNDSAHGAECISFGAKHKVFEGNEAVERYQRYNDILANPSNYNQTGQYGDNGFNQGWQNTNRQAYPYPAGDNRGAYVNQGGFSGPVGPSPECFAAIQSGDFAKAKEICIIPANPYQYNQPYPNYQQSSAPVNRICPAIPEYNCPSSYQKIYRTMPDGCGFSECVPFSNSSYPSYDEKEKCYKSGGFWTGSYCKVEGTSGGSSSYSYSYPGCDQLTQYYKKSSNNCAPKSNCYDASNPDYNSSECQGVRTSGNYSSYSYSSSGYIGSCPSSVTNILGSGCHYMYNNSSGNSVYCNGEMTKSAKAGDTATTEGCSLSGNYSSYSYSSYSYSSYNYVPPSGQKEQVWNSYGLKSWIRTDAISSRIENLKQVCANVTSAGGNIWLAGAGDYNSQDFGMPDEAKCRSWTPGSQSSYSYSSYPSYSSCTNEMISLLGSGCHFMYNDSSNTAVYCNGEMTKSAKLGDSAAKDGCQSGGNYSSYSYPSSYYSSYSYSSYSSSSSCPTNLLGSGCHDMSNAYFNGSMDQYVIYGGSVAKSCSAEYINGCTTGGSYSSYSYSSYSPASSASAYSSAATDPSAACSQAGGTWDGSTCVMPSTTLNSIGSSLLASLEEALKGILRIFSR</sequence>
<evidence type="ECO:0000313" key="1">
    <source>
        <dbReference type="EMBL" id="KKS23246.1"/>
    </source>
</evidence>
<dbReference type="EMBL" id="LCCC01000036">
    <property type="protein sequence ID" value="KKS23246.1"/>
    <property type="molecule type" value="Genomic_DNA"/>
</dbReference>
<gene>
    <name evidence="1" type="ORF">UU82_C0036G0005</name>
</gene>
<dbReference type="AlphaFoldDB" id="A0A0G0ZMI1"/>
<comment type="caution">
    <text evidence="1">The sequence shown here is derived from an EMBL/GenBank/DDBJ whole genome shotgun (WGS) entry which is preliminary data.</text>
</comment>
<protein>
    <submittedName>
        <fullName evidence="1">Proteophosphoglycan ppg4</fullName>
    </submittedName>
</protein>
<evidence type="ECO:0000313" key="2">
    <source>
        <dbReference type="Proteomes" id="UP000033949"/>
    </source>
</evidence>
<dbReference type="Proteomes" id="UP000033949">
    <property type="component" value="Unassembled WGS sequence"/>
</dbReference>